<proteinExistence type="predicted"/>
<name>A0ABR3XVN6_9PEZI</name>
<gene>
    <name evidence="1" type="ORF">Daus18300_001434</name>
</gene>
<comment type="caution">
    <text evidence="1">The sequence shown here is derived from an EMBL/GenBank/DDBJ whole genome shotgun (WGS) entry which is preliminary data.</text>
</comment>
<dbReference type="Proteomes" id="UP001583177">
    <property type="component" value="Unassembled WGS sequence"/>
</dbReference>
<accession>A0ABR3XVN6</accession>
<protein>
    <recommendedName>
        <fullName evidence="3">DUF974 domain-containing protein</fullName>
    </recommendedName>
</protein>
<evidence type="ECO:0008006" key="3">
    <source>
        <dbReference type="Google" id="ProtNLM"/>
    </source>
</evidence>
<sequence length="186" mass="19792">MPKIPEFSLCVRSFTPPTLPDQPANASPSEFRSSLIPSAAAATSPLCFTVSLPCARDTDPLYPATHVQLTYKFEGTGEIFIPNVITSRDLEKASSIEVEAEAEVGGQAGENVYVVQAPQQEVPRPKVNEGAPSAAEVSAYAWRGEKLLGKWSVGRIEGLGIVGLKSNPLAILRRDTWAAAAKGATK</sequence>
<evidence type="ECO:0000313" key="1">
    <source>
        <dbReference type="EMBL" id="KAL1880071.1"/>
    </source>
</evidence>
<keyword evidence="2" id="KW-1185">Reference proteome</keyword>
<dbReference type="EMBL" id="JAWRVE010000008">
    <property type="protein sequence ID" value="KAL1880071.1"/>
    <property type="molecule type" value="Genomic_DNA"/>
</dbReference>
<organism evidence="1 2">
    <name type="scientific">Diaporthe australafricana</name>
    <dbReference type="NCBI Taxonomy" id="127596"/>
    <lineage>
        <taxon>Eukaryota</taxon>
        <taxon>Fungi</taxon>
        <taxon>Dikarya</taxon>
        <taxon>Ascomycota</taxon>
        <taxon>Pezizomycotina</taxon>
        <taxon>Sordariomycetes</taxon>
        <taxon>Sordariomycetidae</taxon>
        <taxon>Diaporthales</taxon>
        <taxon>Diaporthaceae</taxon>
        <taxon>Diaporthe</taxon>
    </lineage>
</organism>
<evidence type="ECO:0000313" key="2">
    <source>
        <dbReference type="Proteomes" id="UP001583177"/>
    </source>
</evidence>
<reference evidence="1 2" key="1">
    <citation type="journal article" date="2024" name="IMA Fungus">
        <title>IMA Genome - F19 : A genome assembly and annotation guide to empower mycologists, including annotated draft genome sequences of Ceratocystis pirilliformis, Diaporthe australafricana, Fusarium ophioides, Paecilomyces lecythidis, and Sporothrix stenoceras.</title>
        <authorList>
            <person name="Aylward J."/>
            <person name="Wilson A.M."/>
            <person name="Visagie C.M."/>
            <person name="Spraker J."/>
            <person name="Barnes I."/>
            <person name="Buitendag C."/>
            <person name="Ceriani C."/>
            <person name="Del Mar Angel L."/>
            <person name="du Plessis D."/>
            <person name="Fuchs T."/>
            <person name="Gasser K."/>
            <person name="Kramer D."/>
            <person name="Li W."/>
            <person name="Munsamy K."/>
            <person name="Piso A."/>
            <person name="Price J.L."/>
            <person name="Sonnekus B."/>
            <person name="Thomas C."/>
            <person name="van der Nest A."/>
            <person name="van Dijk A."/>
            <person name="van Heerden A."/>
            <person name="van Vuuren N."/>
            <person name="Yilmaz N."/>
            <person name="Duong T.A."/>
            <person name="van der Merwe N.A."/>
            <person name="Wingfield M.J."/>
            <person name="Wingfield B.D."/>
        </authorList>
    </citation>
    <scope>NUCLEOTIDE SEQUENCE [LARGE SCALE GENOMIC DNA]</scope>
    <source>
        <strain evidence="1 2">CMW 18300</strain>
    </source>
</reference>